<feature type="domain" description="NADH:flavin oxidoreductase/NADH oxidase N-terminal" evidence="3">
    <location>
        <begin position="18"/>
        <end position="364"/>
    </location>
</feature>
<dbReference type="GO" id="GO:0016491">
    <property type="term" value="F:oxidoreductase activity"/>
    <property type="evidence" value="ECO:0007669"/>
    <property type="project" value="UniProtKB-KW"/>
</dbReference>
<dbReference type="InterPro" id="IPR051799">
    <property type="entry name" value="NADH_flavin_oxidoreductase"/>
</dbReference>
<organism evidence="4 5">
    <name type="scientific">Oesophagostomum dentatum</name>
    <name type="common">Nodular worm</name>
    <dbReference type="NCBI Taxonomy" id="61180"/>
    <lineage>
        <taxon>Eukaryota</taxon>
        <taxon>Metazoa</taxon>
        <taxon>Ecdysozoa</taxon>
        <taxon>Nematoda</taxon>
        <taxon>Chromadorea</taxon>
        <taxon>Rhabditida</taxon>
        <taxon>Rhabditina</taxon>
        <taxon>Rhabditomorpha</taxon>
        <taxon>Strongyloidea</taxon>
        <taxon>Strongylidae</taxon>
        <taxon>Oesophagostomum</taxon>
    </lineage>
</organism>
<dbReference type="Gene3D" id="3.20.20.70">
    <property type="entry name" value="Aldolase class I"/>
    <property type="match status" value="1"/>
</dbReference>
<evidence type="ECO:0000256" key="2">
    <source>
        <dbReference type="ARBA" id="ARBA00023002"/>
    </source>
</evidence>
<dbReference type="PANTHER" id="PTHR43656">
    <property type="entry name" value="BINDING OXIDOREDUCTASE, PUTATIVE (AFU_ORTHOLOGUE AFUA_2G08260)-RELATED"/>
    <property type="match status" value="1"/>
</dbReference>
<dbReference type="AlphaFoldDB" id="A0A0B1T4I7"/>
<sequence>MVQERVPAVEVDTAILGTPLTFRSGRQAKNRFLKASLTEKISTWDSEDLSKRGIPTQELINLYDKWGKGGFGVILTGNVLVEPRNLESAGNAIICRENDSPQLREAFAKVAKFGKQDGSLILAQLSHAGRQTPASVNEHPYSCSDVPLVSRYFRTGDPIPLALDQIKTEVIDRFVYAAKVAYETGFDGVQLHAAHGYLLSQFLSPTTNKRTDRYGGSMPNRMRIIVEIFQAIRKEIPAKTGFLIGIKTNSVEFQVNGLTVEEAKEACAIMEECGFDFVELSGGTYEKLAFQHQRHTTRAREAYFLEFAEKIRPVFKRTVVYVTGGFRTASGMVRAINSGATDGIGLGRPTTAEPDLPLKILEGRCHAAADTKIDEDDFTVTLYASSAQIGQMSKLPSHLTKDVCEGIADFSIPEEADNFKKTVANFLPEMRKFIESNIPIYGAFPYKNIYLV</sequence>
<dbReference type="PANTHER" id="PTHR43656:SF5">
    <property type="entry name" value="NADH:FLAVIN OXIDOREDUCTASE_NADH OXIDASE N-TERMINAL DOMAIN-CONTAINING PROTEIN"/>
    <property type="match status" value="1"/>
</dbReference>
<dbReference type="EMBL" id="KN553157">
    <property type="protein sequence ID" value="KHJ90320.1"/>
    <property type="molecule type" value="Genomic_DNA"/>
</dbReference>
<keyword evidence="2" id="KW-0560">Oxidoreductase</keyword>
<keyword evidence="1" id="KW-0285">Flavoprotein</keyword>
<evidence type="ECO:0000313" key="5">
    <source>
        <dbReference type="Proteomes" id="UP000053660"/>
    </source>
</evidence>
<evidence type="ECO:0000256" key="1">
    <source>
        <dbReference type="ARBA" id="ARBA00022630"/>
    </source>
</evidence>
<protein>
    <submittedName>
        <fullName evidence="4">Oxidoreductase, FAD/FMN-binding protein</fullName>
    </submittedName>
</protein>
<dbReference type="OrthoDB" id="1663137at2759"/>
<accession>A0A0B1T4I7</accession>
<evidence type="ECO:0000259" key="3">
    <source>
        <dbReference type="Pfam" id="PF00724"/>
    </source>
</evidence>
<dbReference type="InterPro" id="IPR013785">
    <property type="entry name" value="Aldolase_TIM"/>
</dbReference>
<reference evidence="4 5" key="1">
    <citation type="submission" date="2014-03" db="EMBL/GenBank/DDBJ databases">
        <title>Draft genome of the hookworm Oesophagostomum dentatum.</title>
        <authorList>
            <person name="Mitreva M."/>
        </authorList>
    </citation>
    <scope>NUCLEOTIDE SEQUENCE [LARGE SCALE GENOMIC DNA]</scope>
    <source>
        <strain evidence="4 5">OD-Hann</strain>
    </source>
</reference>
<dbReference type="Proteomes" id="UP000053660">
    <property type="component" value="Unassembled WGS sequence"/>
</dbReference>
<dbReference type="Pfam" id="PF00724">
    <property type="entry name" value="Oxidored_FMN"/>
    <property type="match status" value="1"/>
</dbReference>
<proteinExistence type="predicted"/>
<keyword evidence="5" id="KW-1185">Reference proteome</keyword>
<dbReference type="CDD" id="cd04733">
    <property type="entry name" value="OYE_like_2_FMN"/>
    <property type="match status" value="1"/>
</dbReference>
<gene>
    <name evidence="4" type="ORF">OESDEN_09837</name>
</gene>
<dbReference type="SUPFAM" id="SSF51395">
    <property type="entry name" value="FMN-linked oxidoreductases"/>
    <property type="match status" value="1"/>
</dbReference>
<dbReference type="InterPro" id="IPR001155">
    <property type="entry name" value="OxRdtase_FMN_N"/>
</dbReference>
<name>A0A0B1T4I7_OESDE</name>
<evidence type="ECO:0000313" key="4">
    <source>
        <dbReference type="EMBL" id="KHJ90320.1"/>
    </source>
</evidence>
<dbReference type="GO" id="GO:0010181">
    <property type="term" value="F:FMN binding"/>
    <property type="evidence" value="ECO:0007669"/>
    <property type="project" value="InterPro"/>
</dbReference>